<dbReference type="OrthoDB" id="17530at2759"/>
<name>A0A0R3T3I8_RODNA</name>
<protein>
    <submittedName>
        <fullName evidence="3">Peptidase_M3 domain-containing protein</fullName>
    </submittedName>
</protein>
<reference evidence="3" key="1">
    <citation type="submission" date="2017-02" db="UniProtKB">
        <authorList>
            <consortium name="WormBaseParasite"/>
        </authorList>
    </citation>
    <scope>IDENTIFICATION</scope>
</reference>
<dbReference type="WBParaSite" id="HNAJ_0000157401-mRNA-1">
    <property type="protein sequence ID" value="HNAJ_0000157401-mRNA-1"/>
    <property type="gene ID" value="HNAJ_0000157401"/>
</dbReference>
<dbReference type="InterPro" id="IPR045090">
    <property type="entry name" value="Pept_M3A_M3B"/>
</dbReference>
<dbReference type="PANTHER" id="PTHR11804:SF79">
    <property type="entry name" value="MITOCHONDRIAL INTERMEDIATE PEPTIDASE"/>
    <property type="match status" value="1"/>
</dbReference>
<evidence type="ECO:0000313" key="2">
    <source>
        <dbReference type="Proteomes" id="UP000278807"/>
    </source>
</evidence>
<organism evidence="3">
    <name type="scientific">Rodentolepis nana</name>
    <name type="common">Dwarf tapeworm</name>
    <name type="synonym">Hymenolepis nana</name>
    <dbReference type="NCBI Taxonomy" id="102285"/>
    <lineage>
        <taxon>Eukaryota</taxon>
        <taxon>Metazoa</taxon>
        <taxon>Spiralia</taxon>
        <taxon>Lophotrochozoa</taxon>
        <taxon>Platyhelminthes</taxon>
        <taxon>Cestoda</taxon>
        <taxon>Eucestoda</taxon>
        <taxon>Cyclophyllidea</taxon>
        <taxon>Hymenolepididae</taxon>
        <taxon>Rodentolepis</taxon>
    </lineage>
</organism>
<evidence type="ECO:0000313" key="1">
    <source>
        <dbReference type="EMBL" id="VDN97432.1"/>
    </source>
</evidence>
<dbReference type="GO" id="GO:0006518">
    <property type="term" value="P:peptide metabolic process"/>
    <property type="evidence" value="ECO:0007669"/>
    <property type="project" value="TreeGrafter"/>
</dbReference>
<reference evidence="1 2" key="2">
    <citation type="submission" date="2018-11" db="EMBL/GenBank/DDBJ databases">
        <authorList>
            <consortium name="Pathogen Informatics"/>
        </authorList>
    </citation>
    <scope>NUCLEOTIDE SEQUENCE [LARGE SCALE GENOMIC DNA]</scope>
</reference>
<dbReference type="GO" id="GO:0004222">
    <property type="term" value="F:metalloendopeptidase activity"/>
    <property type="evidence" value="ECO:0007669"/>
    <property type="project" value="InterPro"/>
</dbReference>
<dbReference type="Proteomes" id="UP000278807">
    <property type="component" value="Unassembled WGS sequence"/>
</dbReference>
<dbReference type="AlphaFoldDB" id="A0A0R3T3I8"/>
<dbReference type="GO" id="GO:0006627">
    <property type="term" value="P:protein processing involved in protein targeting to mitochondrion"/>
    <property type="evidence" value="ECO:0007669"/>
    <property type="project" value="TreeGrafter"/>
</dbReference>
<gene>
    <name evidence="1" type="ORF">HNAJ_LOCUS1573</name>
</gene>
<sequence length="287" mass="32134">MDPKIFQSKARRLRILDDLSDSLCRVADLADCVRALHPDQAYQSAANDVCIHVGNLVENLNTDVELYNASLKAITDRTSSTHNPEIDCDSVDQRVLSLFVEDFEQSGVHLKEISDRQAFLKAASENLELGVEFNRIANSPVILDSSSLNAISKDVDWRPFNGRKLCAPFYEAPQQFLRALTYALFYNPIEGQEERLFALLDSRDRMAKYVIGNSDKPLFRSAGKKSFLYRAIQPSSLAESPEGVEVFLTTLSTLLSPSAEETTRSQLLSWLDSKLDYLSIGFQGVTL</sequence>
<dbReference type="GO" id="GO:0005739">
    <property type="term" value="C:mitochondrion"/>
    <property type="evidence" value="ECO:0007669"/>
    <property type="project" value="TreeGrafter"/>
</dbReference>
<proteinExistence type="predicted"/>
<keyword evidence="2" id="KW-1185">Reference proteome</keyword>
<evidence type="ECO:0000313" key="3">
    <source>
        <dbReference type="WBParaSite" id="HNAJ_0000157401-mRNA-1"/>
    </source>
</evidence>
<dbReference type="PANTHER" id="PTHR11804">
    <property type="entry name" value="PROTEASE M3 THIMET OLIGOPEPTIDASE-RELATED"/>
    <property type="match status" value="1"/>
</dbReference>
<dbReference type="STRING" id="102285.A0A0R3T3I8"/>
<dbReference type="EMBL" id="UZAE01000629">
    <property type="protein sequence ID" value="VDN97432.1"/>
    <property type="molecule type" value="Genomic_DNA"/>
</dbReference>
<accession>A0A0R3T3I8</accession>
<dbReference type="SUPFAM" id="SSF55486">
    <property type="entry name" value="Metalloproteases ('zincins'), catalytic domain"/>
    <property type="match status" value="1"/>
</dbReference>